<evidence type="ECO:0008006" key="4">
    <source>
        <dbReference type="Google" id="ProtNLM"/>
    </source>
</evidence>
<sequence>MHGLWKTVIELHTMLKLHEETIPNKEAAPVLHTIRAGRIQKNNKNKKPLKAAKGKDQRKGKTKLFYAPKSKITPPTKKDSPDKDAIFHQCGEVYDIGCATHICNTTQGLRGSKKLKLGALNLYVGNGQRAAVEAIGSFHLCLPSGRINKKRIEKLQHDGLLKSTDDESFDKCVSCLSGKDMVYYVDIGNKDLLYSILGGFAKILSIIGIRLNQRLLEFA</sequence>
<keyword evidence="3" id="KW-1185">Reference proteome</keyword>
<evidence type="ECO:0000256" key="1">
    <source>
        <dbReference type="SAM" id="MobiDB-lite"/>
    </source>
</evidence>
<proteinExistence type="predicted"/>
<evidence type="ECO:0000313" key="2">
    <source>
        <dbReference type="EMBL" id="GJT91673.1"/>
    </source>
</evidence>
<dbReference type="EMBL" id="BQNB010020039">
    <property type="protein sequence ID" value="GJT91673.1"/>
    <property type="molecule type" value="Genomic_DNA"/>
</dbReference>
<gene>
    <name evidence="2" type="ORF">Tco_1080518</name>
</gene>
<name>A0ABQ5HWU4_9ASTR</name>
<feature type="compositionally biased region" description="Basic residues" evidence="1">
    <location>
        <begin position="41"/>
        <end position="52"/>
    </location>
</feature>
<comment type="caution">
    <text evidence="2">The sequence shown here is derived from an EMBL/GenBank/DDBJ whole genome shotgun (WGS) entry which is preliminary data.</text>
</comment>
<accession>A0ABQ5HWU4</accession>
<reference evidence="2" key="2">
    <citation type="submission" date="2022-01" db="EMBL/GenBank/DDBJ databases">
        <authorList>
            <person name="Yamashiro T."/>
            <person name="Shiraishi A."/>
            <person name="Satake H."/>
            <person name="Nakayama K."/>
        </authorList>
    </citation>
    <scope>NUCLEOTIDE SEQUENCE</scope>
</reference>
<dbReference type="Proteomes" id="UP001151760">
    <property type="component" value="Unassembled WGS sequence"/>
</dbReference>
<feature type="region of interest" description="Disordered" evidence="1">
    <location>
        <begin position="39"/>
        <end position="59"/>
    </location>
</feature>
<reference evidence="2" key="1">
    <citation type="journal article" date="2022" name="Int. J. Mol. Sci.">
        <title>Draft Genome of Tanacetum Coccineum: Genomic Comparison of Closely Related Tanacetum-Family Plants.</title>
        <authorList>
            <person name="Yamashiro T."/>
            <person name="Shiraishi A."/>
            <person name="Nakayama K."/>
            <person name="Satake H."/>
        </authorList>
    </citation>
    <scope>NUCLEOTIDE SEQUENCE</scope>
</reference>
<evidence type="ECO:0000313" key="3">
    <source>
        <dbReference type="Proteomes" id="UP001151760"/>
    </source>
</evidence>
<protein>
    <recommendedName>
        <fullName evidence="4">Zinc finger, CCHC-type</fullName>
    </recommendedName>
</protein>
<organism evidence="2 3">
    <name type="scientific">Tanacetum coccineum</name>
    <dbReference type="NCBI Taxonomy" id="301880"/>
    <lineage>
        <taxon>Eukaryota</taxon>
        <taxon>Viridiplantae</taxon>
        <taxon>Streptophyta</taxon>
        <taxon>Embryophyta</taxon>
        <taxon>Tracheophyta</taxon>
        <taxon>Spermatophyta</taxon>
        <taxon>Magnoliopsida</taxon>
        <taxon>eudicotyledons</taxon>
        <taxon>Gunneridae</taxon>
        <taxon>Pentapetalae</taxon>
        <taxon>asterids</taxon>
        <taxon>campanulids</taxon>
        <taxon>Asterales</taxon>
        <taxon>Asteraceae</taxon>
        <taxon>Asteroideae</taxon>
        <taxon>Anthemideae</taxon>
        <taxon>Anthemidinae</taxon>
        <taxon>Tanacetum</taxon>
    </lineage>
</organism>